<name>A0A4P6WWW5_9ENTR</name>
<dbReference type="KEGG" id="cars:E1B03_25825"/>
<dbReference type="Proteomes" id="UP000293850">
    <property type="component" value="Chromosome"/>
</dbReference>
<protein>
    <submittedName>
        <fullName evidence="2">Uncharacterized protein</fullName>
    </submittedName>
</protein>
<dbReference type="EMBL" id="CP037864">
    <property type="protein sequence ID" value="QBM25668.1"/>
    <property type="molecule type" value="Genomic_DNA"/>
</dbReference>
<proteinExistence type="predicted"/>
<sequence length="154" mass="17527">MKKTQHFILLVIGLATLLGSGGWLWYSRYAEKPLNCIGSMEWNIGSNRFAGTLSFRMYNNEGLATITGKLYGRNTSDISRNIYFIYTRQHEARVLQAMQVVKTFADSADEADINNTLPGFYRQSGRSLSLVMEEYKGAWIFASSNVPSLYCRKR</sequence>
<keyword evidence="1" id="KW-0812">Transmembrane</keyword>
<keyword evidence="3" id="KW-1185">Reference proteome</keyword>
<organism evidence="2 3">
    <name type="scientific">Citrobacter arsenatis</name>
    <dbReference type="NCBI Taxonomy" id="2546350"/>
    <lineage>
        <taxon>Bacteria</taxon>
        <taxon>Pseudomonadati</taxon>
        <taxon>Pseudomonadota</taxon>
        <taxon>Gammaproteobacteria</taxon>
        <taxon>Enterobacterales</taxon>
        <taxon>Enterobacteriaceae</taxon>
        <taxon>Citrobacter</taxon>
    </lineage>
</organism>
<evidence type="ECO:0000313" key="2">
    <source>
        <dbReference type="EMBL" id="QBM25668.1"/>
    </source>
</evidence>
<accession>A0A4P6WWW5</accession>
<evidence type="ECO:0000313" key="3">
    <source>
        <dbReference type="Proteomes" id="UP000293850"/>
    </source>
</evidence>
<reference evidence="2 3" key="1">
    <citation type="submission" date="2019-03" db="EMBL/GenBank/DDBJ databases">
        <title>Complete genome sequence of an arsenate-respiring bacteria, Citrobacter sp. LY-1.</title>
        <authorList>
            <person name="Wang H."/>
            <person name="Liu Y."/>
            <person name="Li Q."/>
            <person name="Huang J."/>
        </authorList>
    </citation>
    <scope>NUCLEOTIDE SEQUENCE [LARGE SCALE GENOMIC DNA]</scope>
    <source>
        <strain evidence="2 3">LY-1</strain>
    </source>
</reference>
<gene>
    <name evidence="2" type="ORF">E1B03_25825</name>
</gene>
<feature type="transmembrane region" description="Helical" evidence="1">
    <location>
        <begin position="7"/>
        <end position="26"/>
    </location>
</feature>
<evidence type="ECO:0000256" key="1">
    <source>
        <dbReference type="SAM" id="Phobius"/>
    </source>
</evidence>
<keyword evidence="1" id="KW-0472">Membrane</keyword>
<dbReference type="RefSeq" id="WP_133087158.1">
    <property type="nucleotide sequence ID" value="NZ_CP037864.1"/>
</dbReference>
<dbReference type="AlphaFoldDB" id="A0A4P6WWW5"/>
<keyword evidence="1" id="KW-1133">Transmembrane helix</keyword>